<keyword evidence="2" id="KW-1185">Reference proteome</keyword>
<protein>
    <submittedName>
        <fullName evidence="1">Uncharacterized protein</fullName>
    </submittedName>
</protein>
<proteinExistence type="predicted"/>
<sequence length="505" mass="54568">MPTCPFPIPTERPSFFTQSRILVKASTGGSRLSRVPRPAIYRICRLPKMANNASSGRFYAFTSNTPAPLPPSAASPDPRFRRDGSGSDSVSDDDQSAIGHSYPVERFPQGQGFVREQFGAQNASGFVHHRADPASATFYAEDTPFLPNVQFQASQPSGFIQATPDVPFASPVDQFNPAMAASMTPTTPYGTPYGHSSGDSSPAGSNGSGGSDGSGHMSGSSVGSVSTGVVGYMQPARDPVYHGHDVFAPQQRVGPPPGFNPEYYPAYDEHRRRVGMEHARFGTDPRQPEYAYYRPRTHTYPPVGAHACAAIAQIDISSSGLASVPQLWVPPAFRPYLGGGPRRLKRWLSMNALLEEMQGMHDLKRRHGETGDLSTPPRSTMSRSARMPNPPSREGFLPLPRRSGSQGQLVILVIARRRDRERERSHQARIATMRPAPAIAANAIPMYADVLLAAASDEDAELMRGGGLIIGEVVVLAEVLDSESALDVEEEVMVVDVAEEEPVES</sequence>
<dbReference type="Proteomes" id="UP001144978">
    <property type="component" value="Unassembled WGS sequence"/>
</dbReference>
<comment type="caution">
    <text evidence="1">The sequence shown here is derived from an EMBL/GenBank/DDBJ whole genome shotgun (WGS) entry which is preliminary data.</text>
</comment>
<reference evidence="1" key="1">
    <citation type="submission" date="2022-08" db="EMBL/GenBank/DDBJ databases">
        <title>Genome Sequence of Pycnoporus sanguineus.</title>
        <authorList>
            <person name="Buettner E."/>
        </authorList>
    </citation>
    <scope>NUCLEOTIDE SEQUENCE</scope>
    <source>
        <strain evidence="1">CG-C14</strain>
    </source>
</reference>
<organism evidence="1 2">
    <name type="scientific">Trametes sanguinea</name>
    <dbReference type="NCBI Taxonomy" id="158606"/>
    <lineage>
        <taxon>Eukaryota</taxon>
        <taxon>Fungi</taxon>
        <taxon>Dikarya</taxon>
        <taxon>Basidiomycota</taxon>
        <taxon>Agaricomycotina</taxon>
        <taxon>Agaricomycetes</taxon>
        <taxon>Polyporales</taxon>
        <taxon>Polyporaceae</taxon>
        <taxon>Trametes</taxon>
    </lineage>
</organism>
<gene>
    <name evidence="1" type="ORF">NUW54_g360</name>
</gene>
<evidence type="ECO:0000313" key="2">
    <source>
        <dbReference type="Proteomes" id="UP001144978"/>
    </source>
</evidence>
<evidence type="ECO:0000313" key="1">
    <source>
        <dbReference type="EMBL" id="KAJ3018340.1"/>
    </source>
</evidence>
<accession>A0ACC1Q9C8</accession>
<dbReference type="EMBL" id="JANSHE010000045">
    <property type="protein sequence ID" value="KAJ3018340.1"/>
    <property type="molecule type" value="Genomic_DNA"/>
</dbReference>
<name>A0ACC1Q9C8_9APHY</name>